<dbReference type="OrthoDB" id="17725at2759"/>
<evidence type="ECO:0000313" key="1">
    <source>
        <dbReference type="EMBL" id="KAF2225784.1"/>
    </source>
</evidence>
<protein>
    <recommendedName>
        <fullName evidence="3">DUF218 domain-containing protein</fullName>
    </recommendedName>
</protein>
<reference evidence="2" key="1">
    <citation type="journal article" date="2020" name="Stud. Mycol.">
        <title>101 Dothideomycetes genomes: A test case for predicting lifestyles and emergence of pathogens.</title>
        <authorList>
            <person name="Haridas S."/>
            <person name="Albert R."/>
            <person name="Binder M."/>
            <person name="Bloem J."/>
            <person name="LaButti K."/>
            <person name="Salamov A."/>
            <person name="Andreopoulos B."/>
            <person name="Baker S."/>
            <person name="Barry K."/>
            <person name="Bills G."/>
            <person name="Bluhm B."/>
            <person name="Cannon C."/>
            <person name="Castanera R."/>
            <person name="Culley D."/>
            <person name="Daum C."/>
            <person name="Ezra D."/>
            <person name="Gonzalez J."/>
            <person name="Henrissat B."/>
            <person name="Kuo A."/>
            <person name="Liang C."/>
            <person name="Lipzen A."/>
            <person name="Lutzoni F."/>
            <person name="Magnuson J."/>
            <person name="Mondo S."/>
            <person name="Nolan M."/>
            <person name="Ohm R."/>
            <person name="Pangilinan J."/>
            <person name="Park H.-J."/>
            <person name="Ramirez L."/>
            <person name="Alfaro M."/>
            <person name="Sun H."/>
            <person name="Tritt A."/>
            <person name="Yoshinaga Y."/>
            <person name="Zwiers L.-H."/>
            <person name="Turgeon B."/>
            <person name="Goodwin S."/>
            <person name="Spatafora J."/>
            <person name="Crous P."/>
            <person name="Grigoriev I."/>
        </authorList>
    </citation>
    <scope>NUCLEOTIDE SEQUENCE [LARGE SCALE GENOMIC DNA]</scope>
    <source>
        <strain evidence="2">CECT 20119</strain>
    </source>
</reference>
<sequence>MSISEPARLADAINLLVEYLARADVQNIGAQDAVDCIVICASQVLAQAEILFRALENNPALSKTVVIAGGIGHSTQAIYDAVASHTDYHIVADDVQGLPEARVVGILLERFFDMPQITSRGCRLLFEDESTNCGANASQTRKVLEATGIPTPRTCIVIQDPTMLRRTLASFDKVYEDSDRPPRFLGCPTFIPRVVATATGIAYDYPHLPTRHLWPLERFLDLLAGEIPRLRDDENGYGPRGKGFIKHVDVPHDVVAASDRLRAVLEPSR</sequence>
<proteinExistence type="predicted"/>
<dbReference type="InterPro" id="IPR051599">
    <property type="entry name" value="Cell_Envelope_Assoc"/>
</dbReference>
<dbReference type="PANTHER" id="PTHR30336:SF20">
    <property type="entry name" value="DUF218 DOMAIN-CONTAINING PROTEIN"/>
    <property type="match status" value="1"/>
</dbReference>
<evidence type="ECO:0000313" key="2">
    <source>
        <dbReference type="Proteomes" id="UP000799538"/>
    </source>
</evidence>
<dbReference type="EMBL" id="ML992503">
    <property type="protein sequence ID" value="KAF2225784.1"/>
    <property type="molecule type" value="Genomic_DNA"/>
</dbReference>
<dbReference type="AlphaFoldDB" id="A0A6A6GJ62"/>
<name>A0A6A6GJ62_9PEZI</name>
<organism evidence="1 2">
    <name type="scientific">Elsinoe ampelina</name>
    <dbReference type="NCBI Taxonomy" id="302913"/>
    <lineage>
        <taxon>Eukaryota</taxon>
        <taxon>Fungi</taxon>
        <taxon>Dikarya</taxon>
        <taxon>Ascomycota</taxon>
        <taxon>Pezizomycotina</taxon>
        <taxon>Dothideomycetes</taxon>
        <taxon>Dothideomycetidae</taxon>
        <taxon>Myriangiales</taxon>
        <taxon>Elsinoaceae</taxon>
        <taxon>Elsinoe</taxon>
    </lineage>
</organism>
<keyword evidence="2" id="KW-1185">Reference proteome</keyword>
<evidence type="ECO:0008006" key="3">
    <source>
        <dbReference type="Google" id="ProtNLM"/>
    </source>
</evidence>
<dbReference type="Gene3D" id="3.40.50.620">
    <property type="entry name" value="HUPs"/>
    <property type="match status" value="1"/>
</dbReference>
<accession>A0A6A6GJ62</accession>
<dbReference type="Proteomes" id="UP000799538">
    <property type="component" value="Unassembled WGS sequence"/>
</dbReference>
<dbReference type="InterPro" id="IPR014729">
    <property type="entry name" value="Rossmann-like_a/b/a_fold"/>
</dbReference>
<dbReference type="PANTHER" id="PTHR30336">
    <property type="entry name" value="INNER MEMBRANE PROTEIN, PROBABLE PERMEASE"/>
    <property type="match status" value="1"/>
</dbReference>
<gene>
    <name evidence="1" type="ORF">BDZ85DRAFT_258075</name>
</gene>
<dbReference type="GO" id="GO:0005886">
    <property type="term" value="C:plasma membrane"/>
    <property type="evidence" value="ECO:0007669"/>
    <property type="project" value="TreeGrafter"/>
</dbReference>
<dbReference type="Gene3D" id="1.10.3620.10">
    <property type="entry name" value="YdcF like domain"/>
    <property type="match status" value="1"/>
</dbReference>